<evidence type="ECO:0000313" key="5">
    <source>
        <dbReference type="EMBL" id="VEV98080.1"/>
    </source>
</evidence>
<sequence>MFRSPLAHQCLLNSGLIVCLSLGLLTPAQASSEDELKGFIVDNSISNIGHEFYRFFTERLRDTSRMDFNLVVRERPSARWGSLIWIEYEGRILYRRFLAPNTAELQPTAYEAADFIQEEITRQKIEYLLQDTIDMDKDEL</sequence>
<evidence type="ECO:0000256" key="1">
    <source>
        <dbReference type="ARBA" id="ARBA00003989"/>
    </source>
</evidence>
<feature type="signal peptide" evidence="4">
    <location>
        <begin position="1"/>
        <end position="30"/>
    </location>
</feature>
<dbReference type="Pfam" id="PF10627">
    <property type="entry name" value="CsgE"/>
    <property type="match status" value="1"/>
</dbReference>
<keyword evidence="3 4" id="KW-0732">Signal</keyword>
<comment type="function">
    <text evidence="1">May be involved in the biogenesis of curli organelles.</text>
</comment>
<evidence type="ECO:0000256" key="3">
    <source>
        <dbReference type="ARBA" id="ARBA00022729"/>
    </source>
</evidence>
<gene>
    <name evidence="5" type="ORF">PMYSY11_3036</name>
</gene>
<dbReference type="InterPro" id="IPR018900">
    <property type="entry name" value="Curli_CsgE"/>
</dbReference>
<dbReference type="RefSeq" id="WP_150548701.1">
    <property type="nucleotide sequence ID" value="NZ_LR215729.2"/>
</dbReference>
<reference evidence="5" key="1">
    <citation type="submission" date="2019-02" db="EMBL/GenBank/DDBJ databases">
        <authorList>
            <consortium name="Genoscope - CEA"/>
            <person name="William W."/>
        </authorList>
    </citation>
    <scope>NUCLEOTIDE SEQUENCE [LARGE SCALE GENOMIC DNA]</scope>
    <source>
        <strain evidence="5">YSy11</strain>
    </source>
</reference>
<dbReference type="EMBL" id="LR215729">
    <property type="protein sequence ID" value="VEV98080.1"/>
    <property type="molecule type" value="Genomic_DNA"/>
</dbReference>
<dbReference type="AlphaFoldDB" id="A0A653E5S8"/>
<proteinExistence type="predicted"/>
<evidence type="ECO:0000256" key="2">
    <source>
        <dbReference type="ARBA" id="ARBA00014024"/>
    </source>
</evidence>
<dbReference type="NCBIfam" id="NF007701">
    <property type="entry name" value="PRK10386.1"/>
    <property type="match status" value="1"/>
</dbReference>
<organism evidence="5">
    <name type="scientific">Pseudomonas marincola</name>
    <dbReference type="NCBI Taxonomy" id="437900"/>
    <lineage>
        <taxon>Bacteria</taxon>
        <taxon>Pseudomonadati</taxon>
        <taxon>Pseudomonadota</taxon>
        <taxon>Gammaproteobacteria</taxon>
        <taxon>Pseudomonadales</taxon>
        <taxon>Pseudomonadaceae</taxon>
        <taxon>Pseudomonas</taxon>
    </lineage>
</organism>
<name>A0A653E5S8_9PSED</name>
<protein>
    <recommendedName>
        <fullName evidence="2">Curli production assembly/transport component CsgE</fullName>
    </recommendedName>
</protein>
<accession>A0A653E5S8</accession>
<feature type="chain" id="PRO_5024903835" description="Curli production assembly/transport component CsgE" evidence="4">
    <location>
        <begin position="31"/>
        <end position="140"/>
    </location>
</feature>
<evidence type="ECO:0000256" key="4">
    <source>
        <dbReference type="SAM" id="SignalP"/>
    </source>
</evidence>